<organism evidence="2 4">
    <name type="scientific">Anaerotignum propionicum DSM 1682</name>
    <dbReference type="NCBI Taxonomy" id="991789"/>
    <lineage>
        <taxon>Bacteria</taxon>
        <taxon>Bacillati</taxon>
        <taxon>Bacillota</taxon>
        <taxon>Clostridia</taxon>
        <taxon>Lachnospirales</taxon>
        <taxon>Anaerotignaceae</taxon>
        <taxon>Anaerotignum</taxon>
    </lineage>
</organism>
<name>A0A0X1U7G0_ANAPI</name>
<reference evidence="3" key="2">
    <citation type="submission" date="2016-01" db="EMBL/GenBank/DDBJ databases">
        <authorList>
            <person name="Poehlein A."/>
            <person name="Schlien K."/>
            <person name="Gottschalk G."/>
            <person name="Buckel W."/>
            <person name="Daniel R."/>
        </authorList>
    </citation>
    <scope>NUCLEOTIDE SEQUENCE [LARGE SCALE GENOMIC DNA]</scope>
    <source>
        <strain evidence="3">X2</strain>
    </source>
</reference>
<dbReference type="Proteomes" id="UP000068026">
    <property type="component" value="Chromosome"/>
</dbReference>
<sequence>MVTKMTSVYELARNLGEELKKTPQVETLLAAKKAYEESPEIATAVEEYTKLHQEFEAKMQAGGISAEEQKAFSEDMAKRGEEIRNNKIASELFAAEMNFNNFMNSIFTIVTSTLTGEDPAQSGCSPSSCASCGGGCH</sequence>
<evidence type="ECO:0000313" key="1">
    <source>
        <dbReference type="EMBL" id="AMJ40868.1"/>
    </source>
</evidence>
<dbReference type="Pfam" id="PF06133">
    <property type="entry name" value="Com_YlbF"/>
    <property type="match status" value="1"/>
</dbReference>
<accession>A0A0X1U7G0</accession>
<dbReference type="InterPro" id="IPR010368">
    <property type="entry name" value="Com_YlbF"/>
</dbReference>
<dbReference type="EMBL" id="CP014223">
    <property type="protein sequence ID" value="AMJ40868.1"/>
    <property type="molecule type" value="Genomic_DNA"/>
</dbReference>
<protein>
    <submittedName>
        <fullName evidence="2">Cell fate regulator YlbF, YheA/YmcA/DUF963 family (Controls sporulation, competence, biofilm development)</fullName>
    </submittedName>
</protein>
<dbReference type="InterPro" id="IPR023378">
    <property type="entry name" value="YheA/YmcA-like_dom_sf"/>
</dbReference>
<evidence type="ECO:0000313" key="2">
    <source>
        <dbReference type="EMBL" id="SHE75308.1"/>
    </source>
</evidence>
<dbReference type="Gene3D" id="1.20.1500.10">
    <property type="entry name" value="YheA/YmcA-like"/>
    <property type="match status" value="1"/>
</dbReference>
<proteinExistence type="predicted"/>
<reference evidence="4" key="4">
    <citation type="submission" date="2016-11" db="EMBL/GenBank/DDBJ databases">
        <authorList>
            <person name="Jaros S."/>
            <person name="Januszkiewicz K."/>
            <person name="Wedrychowicz H."/>
        </authorList>
    </citation>
    <scope>NUCLEOTIDE SEQUENCE [LARGE SCALE GENOMIC DNA]</scope>
    <source>
        <strain evidence="4">DSM 1682</strain>
    </source>
</reference>
<keyword evidence="3" id="KW-1185">Reference proteome</keyword>
<evidence type="ECO:0000313" key="4">
    <source>
        <dbReference type="Proteomes" id="UP000184204"/>
    </source>
</evidence>
<reference evidence="2" key="3">
    <citation type="submission" date="2016-11" db="EMBL/GenBank/DDBJ databases">
        <authorList>
            <person name="Varghese N."/>
            <person name="Submissions S."/>
        </authorList>
    </citation>
    <scope>NUCLEOTIDE SEQUENCE</scope>
    <source>
        <strain evidence="2">DSM 1682</strain>
    </source>
</reference>
<dbReference type="KEGG" id="cpro:CPRO_12750"/>
<dbReference type="EMBL" id="FQUA01000006">
    <property type="protein sequence ID" value="SHE75308.1"/>
    <property type="molecule type" value="Genomic_DNA"/>
</dbReference>
<dbReference type="AlphaFoldDB" id="A0A0X1U7G0"/>
<reference evidence="1 3" key="1">
    <citation type="journal article" date="2016" name="Genome Announc.">
        <title>Complete Genome Sequence of the Amino Acid-Fermenting Clostridium propionicum X2 (DSM 1682).</title>
        <authorList>
            <person name="Poehlein A."/>
            <person name="Schlien K."/>
            <person name="Chowdhury N.P."/>
            <person name="Gottschalk G."/>
            <person name="Buckel W."/>
            <person name="Daniel R."/>
        </authorList>
    </citation>
    <scope>NUCLEOTIDE SEQUENCE [LARGE SCALE GENOMIC DNA]</scope>
    <source>
        <strain evidence="1 3">X2</strain>
    </source>
</reference>
<evidence type="ECO:0000313" key="3">
    <source>
        <dbReference type="Proteomes" id="UP000068026"/>
    </source>
</evidence>
<dbReference type="Proteomes" id="UP000184204">
    <property type="component" value="Unassembled WGS sequence"/>
</dbReference>
<dbReference type="SUPFAM" id="SSF158622">
    <property type="entry name" value="YheA/YmcA-like"/>
    <property type="match status" value="1"/>
</dbReference>
<gene>
    <name evidence="1" type="ORF">CPRO_12750</name>
    <name evidence="2" type="ORF">SAMN02745151_01687</name>
</gene>